<dbReference type="PANTHER" id="PTHR43280:SF32">
    <property type="entry name" value="TRANSCRIPTIONAL REGULATORY PROTEIN"/>
    <property type="match status" value="1"/>
</dbReference>
<organism evidence="5 6">
    <name type="scientific">Nocardia nova SH22a</name>
    <dbReference type="NCBI Taxonomy" id="1415166"/>
    <lineage>
        <taxon>Bacteria</taxon>
        <taxon>Bacillati</taxon>
        <taxon>Actinomycetota</taxon>
        <taxon>Actinomycetes</taxon>
        <taxon>Mycobacteriales</taxon>
        <taxon>Nocardiaceae</taxon>
        <taxon>Nocardia</taxon>
    </lineage>
</organism>
<dbReference type="EMBL" id="CP006850">
    <property type="protein sequence ID" value="AHH17400.1"/>
    <property type="molecule type" value="Genomic_DNA"/>
</dbReference>
<dbReference type="InterPro" id="IPR018060">
    <property type="entry name" value="HTH_AraC"/>
</dbReference>
<evidence type="ECO:0000256" key="3">
    <source>
        <dbReference type="ARBA" id="ARBA00023163"/>
    </source>
</evidence>
<dbReference type="Gene3D" id="1.10.10.60">
    <property type="entry name" value="Homeodomain-like"/>
    <property type="match status" value="1"/>
</dbReference>
<dbReference type="Proteomes" id="UP000019150">
    <property type="component" value="Chromosome"/>
</dbReference>
<keyword evidence="1" id="KW-0805">Transcription regulation</keyword>
<dbReference type="eggNOG" id="COG2207">
    <property type="taxonomic scope" value="Bacteria"/>
</dbReference>
<evidence type="ECO:0000256" key="1">
    <source>
        <dbReference type="ARBA" id="ARBA00023015"/>
    </source>
</evidence>
<sequence>MAVERFDITRVVSHRDGVPVYGYRGDSAVAPVSVVHIDEPWPVGVDQRHIHEFPALMRNPGTDAVYVVAAGEVIDAAAAPVRDGCVFVTFDPVALDGAGRAPWPAWRAHPLLFPFLHGRRGGLLRLELPPERTALWDSVIGSLETELTQRADGYREAALAYVTLLLIDLARIAADSAGDLRRSGEPLLAAVFDVIGARYDTELSLRDVAAAVGMSPGHLTTVVRRRTGRTVQDWIIERRMAEARRLLAATDLPIGEIARRVGLSDPGYFARLFRTTVGMSPRQWRAADSG</sequence>
<dbReference type="PATRIC" id="fig|1415166.3.peg.2668"/>
<dbReference type="PROSITE" id="PS01124">
    <property type="entry name" value="HTH_ARAC_FAMILY_2"/>
    <property type="match status" value="1"/>
</dbReference>
<gene>
    <name evidence="5" type="ORF">NONO_c26080</name>
</gene>
<dbReference type="GO" id="GO:0003700">
    <property type="term" value="F:DNA-binding transcription factor activity"/>
    <property type="evidence" value="ECO:0007669"/>
    <property type="project" value="InterPro"/>
</dbReference>
<dbReference type="PRINTS" id="PR00032">
    <property type="entry name" value="HTHARAC"/>
</dbReference>
<dbReference type="InterPro" id="IPR020449">
    <property type="entry name" value="Tscrpt_reg_AraC-type_HTH"/>
</dbReference>
<dbReference type="GO" id="GO:0043565">
    <property type="term" value="F:sequence-specific DNA binding"/>
    <property type="evidence" value="ECO:0007669"/>
    <property type="project" value="InterPro"/>
</dbReference>
<feature type="domain" description="HTH araC/xylS-type" evidence="4">
    <location>
        <begin position="189"/>
        <end position="287"/>
    </location>
</feature>
<keyword evidence="2" id="KW-0238">DNA-binding</keyword>
<dbReference type="OrthoDB" id="3186094at2"/>
<dbReference type="Pfam" id="PF12833">
    <property type="entry name" value="HTH_18"/>
    <property type="match status" value="1"/>
</dbReference>
<dbReference type="STRING" id="1415166.NONO_c26080"/>
<dbReference type="HOGENOM" id="CLU_000445_88_2_11"/>
<evidence type="ECO:0000259" key="4">
    <source>
        <dbReference type="PROSITE" id="PS01124"/>
    </source>
</evidence>
<name>W5TDK7_9NOCA</name>
<dbReference type="InterPro" id="IPR009057">
    <property type="entry name" value="Homeodomain-like_sf"/>
</dbReference>
<evidence type="ECO:0000313" key="6">
    <source>
        <dbReference type="Proteomes" id="UP000019150"/>
    </source>
</evidence>
<evidence type="ECO:0000313" key="5">
    <source>
        <dbReference type="EMBL" id="AHH17400.1"/>
    </source>
</evidence>
<dbReference type="InterPro" id="IPR018062">
    <property type="entry name" value="HTH_AraC-typ_CS"/>
</dbReference>
<dbReference type="AlphaFoldDB" id="W5TDK7"/>
<protein>
    <submittedName>
        <fullName evidence="5">Transcriptional regulator, AraC family</fullName>
    </submittedName>
</protein>
<evidence type="ECO:0000256" key="2">
    <source>
        <dbReference type="ARBA" id="ARBA00023125"/>
    </source>
</evidence>
<dbReference type="PANTHER" id="PTHR43280">
    <property type="entry name" value="ARAC-FAMILY TRANSCRIPTIONAL REGULATOR"/>
    <property type="match status" value="1"/>
</dbReference>
<keyword evidence="3" id="KW-0804">Transcription</keyword>
<dbReference type="SUPFAM" id="SSF46689">
    <property type="entry name" value="Homeodomain-like"/>
    <property type="match status" value="2"/>
</dbReference>
<dbReference type="PROSITE" id="PS00041">
    <property type="entry name" value="HTH_ARAC_FAMILY_1"/>
    <property type="match status" value="1"/>
</dbReference>
<dbReference type="SMART" id="SM00342">
    <property type="entry name" value="HTH_ARAC"/>
    <property type="match status" value="1"/>
</dbReference>
<reference evidence="5 6" key="1">
    <citation type="journal article" date="2014" name="Appl. Environ. Microbiol.">
        <title>Insights into the Microbial Degradation of Rubber and Gutta-Percha by Analysis of the Complete Genome of Nocardia nova SH22a.</title>
        <authorList>
            <person name="Luo Q."/>
            <person name="Hiessl S."/>
            <person name="Poehlein A."/>
            <person name="Daniel R."/>
            <person name="Steinbuchel A."/>
        </authorList>
    </citation>
    <scope>NUCLEOTIDE SEQUENCE [LARGE SCALE GENOMIC DNA]</scope>
    <source>
        <strain evidence="5">SH22a</strain>
    </source>
</reference>
<dbReference type="KEGG" id="nno:NONO_c26080"/>
<accession>W5TDK7</accession>
<proteinExistence type="predicted"/>
<keyword evidence="6" id="KW-1185">Reference proteome</keyword>
<dbReference type="RefSeq" id="WP_025348875.1">
    <property type="nucleotide sequence ID" value="NZ_CP006850.1"/>
</dbReference>